<dbReference type="NCBIfam" id="TIGR00667">
    <property type="entry name" value="aat"/>
    <property type="match status" value="1"/>
</dbReference>
<dbReference type="GO" id="GO:0030163">
    <property type="term" value="P:protein catabolic process"/>
    <property type="evidence" value="ECO:0007669"/>
    <property type="project" value="UniProtKB-UniRule"/>
</dbReference>
<dbReference type="GO" id="GO:0005737">
    <property type="term" value="C:cytoplasm"/>
    <property type="evidence" value="ECO:0007669"/>
    <property type="project" value="UniProtKB-SubCell"/>
</dbReference>
<dbReference type="AlphaFoldDB" id="A0A1I4Z8A7"/>
<dbReference type="Gene3D" id="3.30.70.3550">
    <property type="entry name" value="Leucyl/phenylalanyl-tRNA-protein transferase, N-terminal domain"/>
    <property type="match status" value="1"/>
</dbReference>
<comment type="catalytic activity">
    <reaction evidence="6 15">
        <text>N-terminal L-arginyl-[protein] + L-leucyl-tRNA(Leu) = N-terminal L-leucyl-L-arginyl-[protein] + tRNA(Leu) + H(+)</text>
        <dbReference type="Rhea" id="RHEA:50416"/>
        <dbReference type="Rhea" id="RHEA-COMP:9613"/>
        <dbReference type="Rhea" id="RHEA-COMP:9622"/>
        <dbReference type="Rhea" id="RHEA-COMP:12672"/>
        <dbReference type="Rhea" id="RHEA-COMP:12673"/>
        <dbReference type="ChEBI" id="CHEBI:15378"/>
        <dbReference type="ChEBI" id="CHEBI:64719"/>
        <dbReference type="ChEBI" id="CHEBI:78442"/>
        <dbReference type="ChEBI" id="CHEBI:78494"/>
        <dbReference type="ChEBI" id="CHEBI:133044"/>
        <dbReference type="EC" id="2.3.2.6"/>
    </reaction>
</comment>
<evidence type="ECO:0000313" key="16">
    <source>
        <dbReference type="EMBL" id="SFN46521.1"/>
    </source>
</evidence>
<gene>
    <name evidence="15" type="primary">aat</name>
    <name evidence="16" type="ORF">SAMN05216289_12364</name>
</gene>
<dbReference type="EMBL" id="FOVF01000023">
    <property type="protein sequence ID" value="SFN46521.1"/>
    <property type="molecule type" value="Genomic_DNA"/>
</dbReference>
<evidence type="ECO:0000313" key="17">
    <source>
        <dbReference type="Proteomes" id="UP000198575"/>
    </source>
</evidence>
<dbReference type="RefSeq" id="WP_245778932.1">
    <property type="nucleotide sequence ID" value="NZ_FOVF01000023.1"/>
</dbReference>
<dbReference type="PANTHER" id="PTHR30098">
    <property type="entry name" value="LEUCYL/PHENYLALANYL-TRNA--PROTEIN TRANSFERASE"/>
    <property type="match status" value="1"/>
</dbReference>
<reference evidence="16 17" key="1">
    <citation type="submission" date="2016-10" db="EMBL/GenBank/DDBJ databases">
        <authorList>
            <person name="de Groot N.N."/>
        </authorList>
    </citation>
    <scope>NUCLEOTIDE SEQUENCE [LARGE SCALE GENOMIC DNA]</scope>
    <source>
        <strain evidence="16 17">CGMCC 1.7659</strain>
    </source>
</reference>
<evidence type="ECO:0000256" key="9">
    <source>
        <dbReference type="ARBA" id="ARBA00061535"/>
    </source>
</evidence>
<evidence type="ECO:0000256" key="11">
    <source>
        <dbReference type="ARBA" id="ARBA00074372"/>
    </source>
</evidence>
<dbReference type="Proteomes" id="UP000198575">
    <property type="component" value="Unassembled WGS sequence"/>
</dbReference>
<dbReference type="InterPro" id="IPR004616">
    <property type="entry name" value="Leu/Phe-tRNA_Trfase"/>
</dbReference>
<dbReference type="FunFam" id="3.30.70.3550:FF:000001">
    <property type="entry name" value="Leucyl/phenylalanyl-tRNA--protein transferase"/>
    <property type="match status" value="1"/>
</dbReference>
<dbReference type="SUPFAM" id="SSF55729">
    <property type="entry name" value="Acyl-CoA N-acyltransferases (Nat)"/>
    <property type="match status" value="1"/>
</dbReference>
<dbReference type="InterPro" id="IPR042221">
    <property type="entry name" value="Leu/Phe-tRNA_Trfase_N"/>
</dbReference>
<dbReference type="Gene3D" id="3.40.630.70">
    <property type="entry name" value="Leucyl/phenylalanyl-tRNA-protein transferase, C-terminal domain"/>
    <property type="match status" value="1"/>
</dbReference>
<keyword evidence="3 15" id="KW-0808">Transferase</keyword>
<evidence type="ECO:0000256" key="3">
    <source>
        <dbReference type="ARBA" id="ARBA00022679"/>
    </source>
</evidence>
<evidence type="ECO:0000256" key="1">
    <source>
        <dbReference type="ARBA" id="ARBA00004496"/>
    </source>
</evidence>
<evidence type="ECO:0000256" key="7">
    <source>
        <dbReference type="ARBA" id="ARBA00051538"/>
    </source>
</evidence>
<evidence type="ECO:0000256" key="4">
    <source>
        <dbReference type="ARBA" id="ARBA00023315"/>
    </source>
</evidence>
<proteinExistence type="inferred from homology"/>
<evidence type="ECO:0000256" key="14">
    <source>
        <dbReference type="ARBA" id="ARBA00083640"/>
    </source>
</evidence>
<dbReference type="InterPro" id="IPR042203">
    <property type="entry name" value="Leu/Phe-tRNA_Trfase_C"/>
</dbReference>
<keyword evidence="2 15" id="KW-0963">Cytoplasm</keyword>
<evidence type="ECO:0000256" key="12">
    <source>
        <dbReference type="ARBA" id="ARBA00077136"/>
    </source>
</evidence>
<comment type="catalytic activity">
    <reaction evidence="5 15">
        <text>L-phenylalanyl-tRNA(Phe) + an N-terminal L-alpha-aminoacyl-[protein] = an N-terminal L-phenylalanyl-L-alpha-aminoacyl-[protein] + tRNA(Phe)</text>
        <dbReference type="Rhea" id="RHEA:43632"/>
        <dbReference type="Rhea" id="RHEA-COMP:9668"/>
        <dbReference type="Rhea" id="RHEA-COMP:9699"/>
        <dbReference type="Rhea" id="RHEA-COMP:10636"/>
        <dbReference type="Rhea" id="RHEA-COMP:10637"/>
        <dbReference type="ChEBI" id="CHEBI:78442"/>
        <dbReference type="ChEBI" id="CHEBI:78531"/>
        <dbReference type="ChEBI" id="CHEBI:78597"/>
        <dbReference type="ChEBI" id="CHEBI:83561"/>
        <dbReference type="EC" id="2.3.2.6"/>
    </reaction>
</comment>
<comment type="similarity">
    <text evidence="9 15">Belongs to the L/F-transferase family.</text>
</comment>
<keyword evidence="4 15" id="KW-0012">Acyltransferase</keyword>
<comment type="subcellular location">
    <subcellularLocation>
        <location evidence="1 15">Cytoplasm</location>
    </subcellularLocation>
</comment>
<comment type="catalytic activity">
    <reaction evidence="7 15">
        <text>N-terminal L-lysyl-[protein] + L-leucyl-tRNA(Leu) = N-terminal L-leucyl-L-lysyl-[protein] + tRNA(Leu) + H(+)</text>
        <dbReference type="Rhea" id="RHEA:12340"/>
        <dbReference type="Rhea" id="RHEA-COMP:9613"/>
        <dbReference type="Rhea" id="RHEA-COMP:9622"/>
        <dbReference type="Rhea" id="RHEA-COMP:12670"/>
        <dbReference type="Rhea" id="RHEA-COMP:12671"/>
        <dbReference type="ChEBI" id="CHEBI:15378"/>
        <dbReference type="ChEBI" id="CHEBI:65249"/>
        <dbReference type="ChEBI" id="CHEBI:78442"/>
        <dbReference type="ChEBI" id="CHEBI:78494"/>
        <dbReference type="ChEBI" id="CHEBI:133043"/>
        <dbReference type="EC" id="2.3.2.6"/>
    </reaction>
</comment>
<dbReference type="InterPro" id="IPR016181">
    <property type="entry name" value="Acyl_CoA_acyltransferase"/>
</dbReference>
<accession>A0A1I4Z8A7</accession>
<comment type="function">
    <text evidence="8 15">Functions in the N-end rule pathway of protein degradation where it conjugates Leu, Phe and, less efficiently, Met from aminoacyl-tRNAs to the N-termini of proteins containing an N-terminal arginine or lysine.</text>
</comment>
<evidence type="ECO:0000256" key="13">
    <source>
        <dbReference type="ARBA" id="ARBA00077165"/>
    </source>
</evidence>
<dbReference type="GO" id="GO:0008914">
    <property type="term" value="F:leucyl-tRNA--protein transferase activity"/>
    <property type="evidence" value="ECO:0007669"/>
    <property type="project" value="UniProtKB-UniRule"/>
</dbReference>
<evidence type="ECO:0000256" key="15">
    <source>
        <dbReference type="HAMAP-Rule" id="MF_00688"/>
    </source>
</evidence>
<sequence length="244" mass="26693">MITLPRLDPARIAFPPVESALDEPNGLLAFGGDLGSERLLAAYSRGIFPWYSQGQPILWWSPDPRMVIETAAPHVPRRLARWLKSCPWTITADRAFAEVIRRCAEPRGDGAGTWITAAMIDAYCRLHALGHAHSVEVMDGDELIGGIYGLAIGRMFFGESMFSRRDHASKVALLALCSGLARARCPLLDAQVCSDHLQTLGAIEMPRREFSRRIAELVDRPPPQGKWAGLFAGIAPSSLGRPPG</sequence>
<dbReference type="PANTHER" id="PTHR30098:SF2">
    <property type="entry name" value="LEUCYL_PHENYLALANYL-TRNA--PROTEIN TRANSFERASE"/>
    <property type="match status" value="1"/>
</dbReference>
<protein>
    <recommendedName>
        <fullName evidence="11 15">Leucyl/phenylalanyl-tRNA--protein transferase</fullName>
        <ecNumber evidence="10 15">2.3.2.6</ecNumber>
    </recommendedName>
    <alternativeName>
        <fullName evidence="12 15">L/F-transferase</fullName>
    </alternativeName>
    <alternativeName>
        <fullName evidence="13 15">Leucyltransferase</fullName>
    </alternativeName>
    <alternativeName>
        <fullName evidence="14 15">Phenyalanyltransferase</fullName>
    </alternativeName>
</protein>
<evidence type="ECO:0000256" key="5">
    <source>
        <dbReference type="ARBA" id="ARBA00050607"/>
    </source>
</evidence>
<evidence type="ECO:0000256" key="2">
    <source>
        <dbReference type="ARBA" id="ARBA00022490"/>
    </source>
</evidence>
<evidence type="ECO:0000256" key="6">
    <source>
        <dbReference type="ARBA" id="ARBA00050652"/>
    </source>
</evidence>
<dbReference type="Pfam" id="PF03588">
    <property type="entry name" value="Leu_Phe_trans"/>
    <property type="match status" value="1"/>
</dbReference>
<dbReference type="STRING" id="578942.SAMN05216289_12364"/>
<dbReference type="EC" id="2.3.2.6" evidence="10 15"/>
<keyword evidence="17" id="KW-1185">Reference proteome</keyword>
<evidence type="ECO:0000256" key="10">
    <source>
        <dbReference type="ARBA" id="ARBA00066767"/>
    </source>
</evidence>
<name>A0A1I4Z8A7_9GAMM</name>
<dbReference type="HAMAP" id="MF_00688">
    <property type="entry name" value="Leu_Phe_trans"/>
    <property type="match status" value="1"/>
</dbReference>
<organism evidence="16 17">
    <name type="scientific">Dokdonella immobilis</name>
    <dbReference type="NCBI Taxonomy" id="578942"/>
    <lineage>
        <taxon>Bacteria</taxon>
        <taxon>Pseudomonadati</taxon>
        <taxon>Pseudomonadota</taxon>
        <taxon>Gammaproteobacteria</taxon>
        <taxon>Lysobacterales</taxon>
        <taxon>Rhodanobacteraceae</taxon>
        <taxon>Dokdonella</taxon>
    </lineage>
</organism>
<evidence type="ECO:0000256" key="8">
    <source>
        <dbReference type="ARBA" id="ARBA00054043"/>
    </source>
</evidence>